<feature type="signal peptide" evidence="1">
    <location>
        <begin position="1"/>
        <end position="20"/>
    </location>
</feature>
<dbReference type="PhylomeDB" id="A0A0G4F6M0"/>
<evidence type="ECO:0000313" key="3">
    <source>
        <dbReference type="Proteomes" id="UP000041254"/>
    </source>
</evidence>
<gene>
    <name evidence="2" type="ORF">Vbra_2505</name>
</gene>
<feature type="chain" id="PRO_5005188831" description="O-methyltransferase domain-containing protein" evidence="1">
    <location>
        <begin position="21"/>
        <end position="239"/>
    </location>
</feature>
<organism evidence="2 3">
    <name type="scientific">Vitrella brassicaformis (strain CCMP3155)</name>
    <dbReference type="NCBI Taxonomy" id="1169540"/>
    <lineage>
        <taxon>Eukaryota</taxon>
        <taxon>Sar</taxon>
        <taxon>Alveolata</taxon>
        <taxon>Colpodellida</taxon>
        <taxon>Vitrellaceae</taxon>
        <taxon>Vitrella</taxon>
    </lineage>
</organism>
<evidence type="ECO:0000256" key="1">
    <source>
        <dbReference type="SAM" id="SignalP"/>
    </source>
</evidence>
<keyword evidence="1" id="KW-0732">Signal</keyword>
<dbReference type="AlphaFoldDB" id="A0A0G4F6M0"/>
<keyword evidence="3" id="KW-1185">Reference proteome</keyword>
<dbReference type="VEuPathDB" id="CryptoDB:Vbra_2505"/>
<protein>
    <recommendedName>
        <fullName evidence="4">O-methyltransferase domain-containing protein</fullName>
    </recommendedName>
</protein>
<dbReference type="Proteomes" id="UP000041254">
    <property type="component" value="Unassembled WGS sequence"/>
</dbReference>
<dbReference type="InParanoid" id="A0A0G4F6M0"/>
<evidence type="ECO:0000313" key="2">
    <source>
        <dbReference type="EMBL" id="CEM07893.1"/>
    </source>
</evidence>
<dbReference type="EMBL" id="CDMY01000380">
    <property type="protein sequence ID" value="CEM07893.1"/>
    <property type="molecule type" value="Genomic_DNA"/>
</dbReference>
<evidence type="ECO:0008006" key="4">
    <source>
        <dbReference type="Google" id="ProtNLM"/>
    </source>
</evidence>
<name>A0A0G4F6M0_VITBC</name>
<dbReference type="Pfam" id="PF13578">
    <property type="entry name" value="Methyltransf_24"/>
    <property type="match status" value="1"/>
</dbReference>
<dbReference type="SUPFAM" id="SSF53335">
    <property type="entry name" value="S-adenosyl-L-methionine-dependent methyltransferases"/>
    <property type="match status" value="1"/>
</dbReference>
<sequence>MVFLICVAVLLGRLLSPAAIHLSHSTASTVEPRRAVILEAAPLRPQRFPETTQTSNKSLPLPLCAKFVEGDVPPVDALLTSLDREVYGEMKRILADSGPIEGGTYTHAPQVKMYMNFASISSVNTICETGFNGGHSSFIMLNSNPKARVISFDLCKHEYVAKVAQLFSRRYGGRFSLICGNSRITLPKFHAQEPHVGCDLMLVDGGRLLKTAIQDLLNFREMASPRNILILDDCPGYAM</sequence>
<dbReference type="Gene3D" id="3.40.50.150">
    <property type="entry name" value="Vaccinia Virus protein VP39"/>
    <property type="match status" value="1"/>
</dbReference>
<dbReference type="InterPro" id="IPR029063">
    <property type="entry name" value="SAM-dependent_MTases_sf"/>
</dbReference>
<accession>A0A0G4F6M0</accession>
<dbReference type="OrthoDB" id="419048at2759"/>
<reference evidence="2 3" key="1">
    <citation type="submission" date="2014-11" db="EMBL/GenBank/DDBJ databases">
        <authorList>
            <person name="Zhu J."/>
            <person name="Qi W."/>
            <person name="Song R."/>
        </authorList>
    </citation>
    <scope>NUCLEOTIDE SEQUENCE [LARGE SCALE GENOMIC DNA]</scope>
</reference>
<proteinExistence type="predicted"/>